<dbReference type="Proteomes" id="UP000695562">
    <property type="component" value="Unassembled WGS sequence"/>
</dbReference>
<sequence length="305" mass="34496">MFLPTYETAKGFTKSQCVVTNLTIVSEPSSSSSCSNLNEPWWGYWLGYSSFNGGSNPSGESNNLLYSPFNNDHSLEPRSLVVDQLQITSLLEQDQLEAYEAAAASSSSQGNSCFQVEWSVFFKETVEGGGQSDTSVIQSLWTNQRALANTWLTYYQLNSNHICFYDKNNISHASWTQLPPYLYVWTIPILCIGFFGAVLSAIVWVILKRKEKNLLLVDQQDIKHLYRDSQQSIDYRSREPLLIEHKQKQPKQQQQKNRSNSNGSNHGSSGSFGNKSNPNLPVYSFNNNLRYSKDLASEINIEINN</sequence>
<evidence type="ECO:0000256" key="2">
    <source>
        <dbReference type="SAM" id="Phobius"/>
    </source>
</evidence>
<evidence type="ECO:0000313" key="4">
    <source>
        <dbReference type="Proteomes" id="UP000695562"/>
    </source>
</evidence>
<organism evidence="3 4">
    <name type="scientific">Polysphondylium violaceum</name>
    <dbReference type="NCBI Taxonomy" id="133409"/>
    <lineage>
        <taxon>Eukaryota</taxon>
        <taxon>Amoebozoa</taxon>
        <taxon>Evosea</taxon>
        <taxon>Eumycetozoa</taxon>
        <taxon>Dictyostelia</taxon>
        <taxon>Dictyosteliales</taxon>
        <taxon>Dictyosteliaceae</taxon>
        <taxon>Polysphondylium</taxon>
    </lineage>
</organism>
<accession>A0A8J4PUV3</accession>
<proteinExistence type="predicted"/>
<evidence type="ECO:0000313" key="3">
    <source>
        <dbReference type="EMBL" id="KAF2074062.1"/>
    </source>
</evidence>
<feature type="transmembrane region" description="Helical" evidence="2">
    <location>
        <begin position="182"/>
        <end position="207"/>
    </location>
</feature>
<keyword evidence="4" id="KW-1185">Reference proteome</keyword>
<reference evidence="3" key="1">
    <citation type="submission" date="2020-01" db="EMBL/GenBank/DDBJ databases">
        <title>Development of genomics and gene disruption for Polysphondylium violaceum indicates a role for the polyketide synthase stlB in stalk morphogenesis.</title>
        <authorList>
            <person name="Narita B."/>
            <person name="Kawabe Y."/>
            <person name="Kin K."/>
            <person name="Saito T."/>
            <person name="Gibbs R."/>
            <person name="Kuspa A."/>
            <person name="Muzny D."/>
            <person name="Queller D."/>
            <person name="Richards S."/>
            <person name="Strassman J."/>
            <person name="Sucgang R."/>
            <person name="Worley K."/>
            <person name="Schaap P."/>
        </authorList>
    </citation>
    <scope>NUCLEOTIDE SEQUENCE</scope>
    <source>
        <strain evidence="3">QSvi11</strain>
    </source>
</reference>
<evidence type="ECO:0000256" key="1">
    <source>
        <dbReference type="SAM" id="MobiDB-lite"/>
    </source>
</evidence>
<keyword evidence="2" id="KW-0812">Transmembrane</keyword>
<protein>
    <submittedName>
        <fullName evidence="3">Uncharacterized protein</fullName>
    </submittedName>
</protein>
<keyword evidence="2" id="KW-0472">Membrane</keyword>
<dbReference type="EMBL" id="AJWJ01000167">
    <property type="protein sequence ID" value="KAF2074062.1"/>
    <property type="molecule type" value="Genomic_DNA"/>
</dbReference>
<gene>
    <name evidence="3" type="ORF">CYY_004631</name>
</gene>
<keyword evidence="2" id="KW-1133">Transmembrane helix</keyword>
<comment type="caution">
    <text evidence="3">The sequence shown here is derived from an EMBL/GenBank/DDBJ whole genome shotgun (WGS) entry which is preliminary data.</text>
</comment>
<feature type="region of interest" description="Disordered" evidence="1">
    <location>
        <begin position="244"/>
        <end position="278"/>
    </location>
</feature>
<name>A0A8J4PUV3_9MYCE</name>
<feature type="compositionally biased region" description="Low complexity" evidence="1">
    <location>
        <begin position="250"/>
        <end position="278"/>
    </location>
</feature>
<dbReference type="AlphaFoldDB" id="A0A8J4PUV3"/>